<evidence type="ECO:0000313" key="2">
    <source>
        <dbReference type="EMBL" id="CAB4782586.1"/>
    </source>
</evidence>
<protein>
    <submittedName>
        <fullName evidence="2">Unannotated protein</fullName>
    </submittedName>
</protein>
<name>A0A6J6WGE9_9ZZZZ</name>
<reference evidence="2" key="1">
    <citation type="submission" date="2020-05" db="EMBL/GenBank/DDBJ databases">
        <authorList>
            <person name="Chiriac C."/>
            <person name="Salcher M."/>
            <person name="Ghai R."/>
            <person name="Kavagutti S V."/>
        </authorList>
    </citation>
    <scope>NUCLEOTIDE SEQUENCE</scope>
</reference>
<gene>
    <name evidence="2" type="ORF">UFOPK2918_01040</name>
</gene>
<dbReference type="AlphaFoldDB" id="A0A6J6WGE9"/>
<keyword evidence="1" id="KW-1133">Transmembrane helix</keyword>
<feature type="transmembrane region" description="Helical" evidence="1">
    <location>
        <begin position="12"/>
        <end position="32"/>
    </location>
</feature>
<evidence type="ECO:0000256" key="1">
    <source>
        <dbReference type="SAM" id="Phobius"/>
    </source>
</evidence>
<sequence length="43" mass="4861">MFFAKSGVSTELAIYALLYIAPVALAQVKFTLHVDHWQQSSMF</sequence>
<keyword evidence="1" id="KW-0472">Membrane</keyword>
<accession>A0A6J6WGE9</accession>
<dbReference type="EMBL" id="CAEZZT010000082">
    <property type="protein sequence ID" value="CAB4782586.1"/>
    <property type="molecule type" value="Genomic_DNA"/>
</dbReference>
<proteinExistence type="predicted"/>
<keyword evidence="1" id="KW-0812">Transmembrane</keyword>
<organism evidence="2">
    <name type="scientific">freshwater metagenome</name>
    <dbReference type="NCBI Taxonomy" id="449393"/>
    <lineage>
        <taxon>unclassified sequences</taxon>
        <taxon>metagenomes</taxon>
        <taxon>ecological metagenomes</taxon>
    </lineage>
</organism>